<dbReference type="InterPro" id="IPR043128">
    <property type="entry name" value="Rev_trsase/Diguanyl_cyclase"/>
</dbReference>
<keyword evidence="4" id="KW-1185">Reference proteome</keyword>
<dbReference type="Pfam" id="PF00990">
    <property type="entry name" value="GGDEF"/>
    <property type="match status" value="1"/>
</dbReference>
<dbReference type="PANTHER" id="PTHR45138:SF9">
    <property type="entry name" value="DIGUANYLATE CYCLASE DGCM-RELATED"/>
    <property type="match status" value="1"/>
</dbReference>
<feature type="domain" description="GGDEF" evidence="2">
    <location>
        <begin position="206"/>
        <end position="339"/>
    </location>
</feature>
<keyword evidence="1" id="KW-0812">Transmembrane</keyword>
<dbReference type="InterPro" id="IPR050469">
    <property type="entry name" value="Diguanylate_Cyclase"/>
</dbReference>
<gene>
    <name evidence="3" type="ORF">J2Z35_002454</name>
</gene>
<reference evidence="3 4" key="1">
    <citation type="submission" date="2021-03" db="EMBL/GenBank/DDBJ databases">
        <title>Genomic Encyclopedia of Type Strains, Phase IV (KMG-IV): sequencing the most valuable type-strain genomes for metagenomic binning, comparative biology and taxonomic classification.</title>
        <authorList>
            <person name="Goeker M."/>
        </authorList>
    </citation>
    <scope>NUCLEOTIDE SEQUENCE [LARGE SCALE GENOMIC DNA]</scope>
    <source>
        <strain evidence="3 4">DSM 27512</strain>
    </source>
</reference>
<organism evidence="3 4">
    <name type="scientific">Acetoanaerobium pronyense</name>
    <dbReference type="NCBI Taxonomy" id="1482736"/>
    <lineage>
        <taxon>Bacteria</taxon>
        <taxon>Bacillati</taxon>
        <taxon>Bacillota</taxon>
        <taxon>Clostridia</taxon>
        <taxon>Peptostreptococcales</taxon>
        <taxon>Filifactoraceae</taxon>
        <taxon>Acetoanaerobium</taxon>
    </lineage>
</organism>
<sequence length="339" mass="39545">MSIVAILFINHLNIKGIRFNSGIKIFIGAYTLFIFLKLIFLIRQGYFQSDQKEIYPNLFVSILEGIFLTQFVYIGVDYLSILSHLFYFYIVFQIVLFHHKSFFFFSTFVSICYSFLMILKKPQLLLSYNFAIHIILFYLLGYILSSIIIEINRLQSHMDYINKSLAEKNQKLNEIANRDYLTNMYNLKYFYLHFNNLAQKSQEHTDSFSLAMLDIDNFKKINDTYGHLFGDKVLQQVSSLILENIRKTDVAARYGGEEFAIIFPNTSIEIAKNICERIRIAIENYSFDIKNQTVMVTISGGVSSSYGFEISHENQSFIEFVDELLYKAKSLGKNKIKSD</sequence>
<dbReference type="Proteomes" id="UP001314903">
    <property type="component" value="Unassembled WGS sequence"/>
</dbReference>
<dbReference type="SUPFAM" id="SSF55073">
    <property type="entry name" value="Nucleotide cyclase"/>
    <property type="match status" value="1"/>
</dbReference>
<accession>A0ABS4KPT9</accession>
<evidence type="ECO:0000259" key="2">
    <source>
        <dbReference type="PROSITE" id="PS50887"/>
    </source>
</evidence>
<proteinExistence type="predicted"/>
<evidence type="ECO:0000313" key="4">
    <source>
        <dbReference type="Proteomes" id="UP001314903"/>
    </source>
</evidence>
<feature type="transmembrane region" description="Helical" evidence="1">
    <location>
        <begin position="79"/>
        <end position="97"/>
    </location>
</feature>
<dbReference type="NCBIfam" id="TIGR00254">
    <property type="entry name" value="GGDEF"/>
    <property type="match status" value="1"/>
</dbReference>
<feature type="transmembrane region" description="Helical" evidence="1">
    <location>
        <begin position="22"/>
        <end position="42"/>
    </location>
</feature>
<dbReference type="InterPro" id="IPR029787">
    <property type="entry name" value="Nucleotide_cyclase"/>
</dbReference>
<feature type="transmembrane region" description="Helical" evidence="1">
    <location>
        <begin position="54"/>
        <end position="73"/>
    </location>
</feature>
<comment type="caution">
    <text evidence="3">The sequence shown here is derived from an EMBL/GenBank/DDBJ whole genome shotgun (WGS) entry which is preliminary data.</text>
</comment>
<keyword evidence="1" id="KW-0472">Membrane</keyword>
<dbReference type="Gene3D" id="3.30.70.270">
    <property type="match status" value="1"/>
</dbReference>
<evidence type="ECO:0000256" key="1">
    <source>
        <dbReference type="SAM" id="Phobius"/>
    </source>
</evidence>
<dbReference type="PROSITE" id="PS50887">
    <property type="entry name" value="GGDEF"/>
    <property type="match status" value="1"/>
</dbReference>
<dbReference type="SMART" id="SM00267">
    <property type="entry name" value="GGDEF"/>
    <property type="match status" value="1"/>
</dbReference>
<dbReference type="CDD" id="cd01949">
    <property type="entry name" value="GGDEF"/>
    <property type="match status" value="1"/>
</dbReference>
<evidence type="ECO:0000313" key="3">
    <source>
        <dbReference type="EMBL" id="MBP2028624.1"/>
    </source>
</evidence>
<feature type="transmembrane region" description="Helical" evidence="1">
    <location>
        <begin position="125"/>
        <end position="149"/>
    </location>
</feature>
<dbReference type="EMBL" id="JAGGLI010000034">
    <property type="protein sequence ID" value="MBP2028624.1"/>
    <property type="molecule type" value="Genomic_DNA"/>
</dbReference>
<name>A0ABS4KPT9_9FIRM</name>
<protein>
    <submittedName>
        <fullName evidence="3">Diguanylate cyclase (GGDEF)-like protein</fullName>
    </submittedName>
</protein>
<dbReference type="PANTHER" id="PTHR45138">
    <property type="entry name" value="REGULATORY COMPONENTS OF SENSORY TRANSDUCTION SYSTEM"/>
    <property type="match status" value="1"/>
</dbReference>
<dbReference type="InterPro" id="IPR000160">
    <property type="entry name" value="GGDEF_dom"/>
</dbReference>
<feature type="transmembrane region" description="Helical" evidence="1">
    <location>
        <begin position="102"/>
        <end position="119"/>
    </location>
</feature>
<keyword evidence="1" id="KW-1133">Transmembrane helix</keyword>